<comment type="similarity">
    <text evidence="1 5">Belongs to the peptidase S8 family.</text>
</comment>
<keyword evidence="4 5" id="KW-0720">Serine protease</keyword>
<evidence type="ECO:0000313" key="7">
    <source>
        <dbReference type="EMBL" id="MCU6764568.1"/>
    </source>
</evidence>
<dbReference type="Gene3D" id="2.60.120.1290">
    <property type="match status" value="1"/>
</dbReference>
<dbReference type="PANTHER" id="PTHR43806">
    <property type="entry name" value="PEPTIDASE S8"/>
    <property type="match status" value="1"/>
</dbReference>
<name>A0ABT2TQR4_9FIRM</name>
<keyword evidence="2 5" id="KW-0645">Protease</keyword>
<dbReference type="SUPFAM" id="SSF52743">
    <property type="entry name" value="Subtilisin-like"/>
    <property type="match status" value="1"/>
</dbReference>
<dbReference type="InterPro" id="IPR050131">
    <property type="entry name" value="Peptidase_S8_subtilisin-like"/>
</dbReference>
<dbReference type="EMBL" id="JAOQJL010000005">
    <property type="protein sequence ID" value="MCU6764568.1"/>
    <property type="molecule type" value="Genomic_DNA"/>
</dbReference>
<feature type="domain" description="Peptidase S8/S53" evidence="6">
    <location>
        <begin position="104"/>
        <end position="296"/>
    </location>
</feature>
<dbReference type="InterPro" id="IPR015500">
    <property type="entry name" value="Peptidase_S8_subtilisin-rel"/>
</dbReference>
<comment type="caution">
    <text evidence="7">The sequence shown here is derived from an EMBL/GenBank/DDBJ whole genome shotgun (WGS) entry which is preliminary data.</text>
</comment>
<dbReference type="InterPro" id="IPR034045">
    <property type="entry name" value="Pep_S8_CspA-like"/>
</dbReference>
<dbReference type="InterPro" id="IPR000209">
    <property type="entry name" value="Peptidase_S8/S53_dom"/>
</dbReference>
<dbReference type="InterPro" id="IPR036852">
    <property type="entry name" value="Peptidase_S8/S53_dom_sf"/>
</dbReference>
<dbReference type="PROSITE" id="PS51892">
    <property type="entry name" value="SUBTILASE"/>
    <property type="match status" value="1"/>
</dbReference>
<dbReference type="PANTHER" id="PTHR43806:SF11">
    <property type="entry name" value="CEREVISIN-RELATED"/>
    <property type="match status" value="1"/>
</dbReference>
<dbReference type="InterPro" id="IPR017310">
    <property type="entry name" value="Pept_S8A_subtilisin_clostridia"/>
</dbReference>
<dbReference type="Pfam" id="PF00082">
    <property type="entry name" value="Peptidase_S8"/>
    <property type="match status" value="2"/>
</dbReference>
<feature type="active site" description="Charge relay system" evidence="5">
    <location>
        <position position="113"/>
    </location>
</feature>
<evidence type="ECO:0000256" key="1">
    <source>
        <dbReference type="ARBA" id="ARBA00011073"/>
    </source>
</evidence>
<gene>
    <name evidence="7" type="ORF">OCV61_03980</name>
</gene>
<dbReference type="InterPro" id="IPR023827">
    <property type="entry name" value="Peptidase_S8_Asp-AS"/>
</dbReference>
<accession>A0ABT2TQR4</accession>
<evidence type="ECO:0000313" key="8">
    <source>
        <dbReference type="Proteomes" id="UP001652409"/>
    </source>
</evidence>
<dbReference type="PIRSF" id="PIRSF037894">
    <property type="entry name" value="Subtilisin_rel_CspABC"/>
    <property type="match status" value="1"/>
</dbReference>
<dbReference type="Gene3D" id="3.40.50.200">
    <property type="entry name" value="Peptidase S8/S53 domain"/>
    <property type="match status" value="1"/>
</dbReference>
<sequence>MNQEIPLQEQQSVVPAQSEEYGNFIVKYVQNMPSPLEEIPGASLYPVSEVYGVLYVPLAQLPPLEINSDSYNTIPKCYTYMDLNALGASGITRLHNHPYLGLKGKGTAVAVIDSGIDYQNPVFSSPSGTRIACIWDQSLMGDGDGMAPYGKVYMKQDIDHAMEQEKPLEAVPSVDTNGHGTMLAAVAAGNLVPEEDFSGAAPEASLIVIKLKHAKKYIKDFYQMSQAEDVFQEDDIMMGMAFAMKCARALGMPLSICLGLGTSQGAHLGKSPLSQYVDYLAGFAQVSVSAAAGNEGASRHHFAGALGDRRGESVAELRVGTGEKGFTMEFWGEPPEIYNLSIQSPTGENLEISSFLGTVTQELSFVFVETKIYVNYVPIERQTGNTLVFFRFVSPASGIWKIFVRERENHNINFHIWLPVEGLISNETYFLEPSPYSTVTSPGDSMESMTVTAYQYRDNSIYLYASRGFMPNGMVVPQLAAPGVGIRVPLLNGTYGEASGTSLAAAQTAGVAALMFEWAIIRKNQPYFTGTSVKNYLQRGARREENYPYPNREWGYGRMDLYHTFELLT</sequence>
<dbReference type="CDD" id="cd07478">
    <property type="entry name" value="Peptidases_S8_CspA-like"/>
    <property type="match status" value="1"/>
</dbReference>
<evidence type="ECO:0000256" key="4">
    <source>
        <dbReference type="ARBA" id="ARBA00022825"/>
    </source>
</evidence>
<organism evidence="7 8">
    <name type="scientific">Blautia ammoniilytica</name>
    <dbReference type="NCBI Taxonomy" id="2981782"/>
    <lineage>
        <taxon>Bacteria</taxon>
        <taxon>Bacillati</taxon>
        <taxon>Bacillota</taxon>
        <taxon>Clostridia</taxon>
        <taxon>Lachnospirales</taxon>
        <taxon>Lachnospiraceae</taxon>
        <taxon>Blautia</taxon>
    </lineage>
</organism>
<proteinExistence type="inferred from homology"/>
<evidence type="ECO:0000256" key="3">
    <source>
        <dbReference type="ARBA" id="ARBA00022801"/>
    </source>
</evidence>
<dbReference type="Proteomes" id="UP001652409">
    <property type="component" value="Unassembled WGS sequence"/>
</dbReference>
<dbReference type="RefSeq" id="WP_262582670.1">
    <property type="nucleotide sequence ID" value="NZ_JAOQJL010000005.1"/>
</dbReference>
<reference evidence="7 8" key="1">
    <citation type="journal article" date="2021" name="ISME Commun">
        <title>Automated analysis of genomic sequences facilitates high-throughput and comprehensive description of bacteria.</title>
        <authorList>
            <person name="Hitch T.C.A."/>
        </authorList>
    </citation>
    <scope>NUCLEOTIDE SEQUENCE [LARGE SCALE GENOMIC DNA]</scope>
    <source>
        <strain evidence="7 8">Sanger_23</strain>
    </source>
</reference>
<feature type="domain" description="Peptidase S8/S53" evidence="6">
    <location>
        <begin position="437"/>
        <end position="557"/>
    </location>
</feature>
<keyword evidence="8" id="KW-1185">Reference proteome</keyword>
<evidence type="ECO:0000259" key="6">
    <source>
        <dbReference type="Pfam" id="PF00082"/>
    </source>
</evidence>
<protein>
    <submittedName>
        <fullName evidence="7">S8 family peptidase</fullName>
    </submittedName>
</protein>
<dbReference type="PRINTS" id="PR00723">
    <property type="entry name" value="SUBTILISIN"/>
</dbReference>
<evidence type="ECO:0000256" key="5">
    <source>
        <dbReference type="PROSITE-ProRule" id="PRU01240"/>
    </source>
</evidence>
<keyword evidence="3 5" id="KW-0378">Hydrolase</keyword>
<dbReference type="PROSITE" id="PS00136">
    <property type="entry name" value="SUBTILASE_ASP"/>
    <property type="match status" value="1"/>
</dbReference>
<evidence type="ECO:0000256" key="2">
    <source>
        <dbReference type="ARBA" id="ARBA00022670"/>
    </source>
</evidence>
<feature type="active site" description="Charge relay system" evidence="5">
    <location>
        <position position="502"/>
    </location>
</feature>
<feature type="active site" description="Charge relay system" evidence="5">
    <location>
        <position position="179"/>
    </location>
</feature>